<reference evidence="1" key="1">
    <citation type="submission" date="2021-06" db="EMBL/GenBank/DDBJ databases">
        <title>Comparative genomics, transcriptomics and evolutionary studies reveal genomic signatures of adaptation to plant cell wall in hemibiotrophic fungi.</title>
        <authorList>
            <consortium name="DOE Joint Genome Institute"/>
            <person name="Baroncelli R."/>
            <person name="Diaz J.F."/>
            <person name="Benocci T."/>
            <person name="Peng M."/>
            <person name="Battaglia E."/>
            <person name="Haridas S."/>
            <person name="Andreopoulos W."/>
            <person name="Labutti K."/>
            <person name="Pangilinan J."/>
            <person name="Floch G.L."/>
            <person name="Makela M.R."/>
            <person name="Henrissat B."/>
            <person name="Grigoriev I.V."/>
            <person name="Crouch J.A."/>
            <person name="De Vries R.P."/>
            <person name="Sukno S.A."/>
            <person name="Thon M.R."/>
        </authorList>
    </citation>
    <scope>NUCLEOTIDE SEQUENCE</scope>
    <source>
        <strain evidence="1">MAFF235873</strain>
    </source>
</reference>
<dbReference type="AlphaFoldDB" id="A0AAD9HT19"/>
<gene>
    <name evidence="1" type="ORF">LX32DRAFT_86603</name>
</gene>
<evidence type="ECO:0000313" key="2">
    <source>
        <dbReference type="Proteomes" id="UP001232148"/>
    </source>
</evidence>
<dbReference type="EMBL" id="MU842822">
    <property type="protein sequence ID" value="KAK2033364.1"/>
    <property type="molecule type" value="Genomic_DNA"/>
</dbReference>
<name>A0AAD9HT19_9PEZI</name>
<comment type="caution">
    <text evidence="1">The sequence shown here is derived from an EMBL/GenBank/DDBJ whole genome shotgun (WGS) entry which is preliminary data.</text>
</comment>
<evidence type="ECO:0000313" key="1">
    <source>
        <dbReference type="EMBL" id="KAK2033364.1"/>
    </source>
</evidence>
<protein>
    <submittedName>
        <fullName evidence="1">Uncharacterized protein</fullName>
    </submittedName>
</protein>
<dbReference type="Proteomes" id="UP001232148">
    <property type="component" value="Unassembled WGS sequence"/>
</dbReference>
<proteinExistence type="predicted"/>
<accession>A0AAD9HT19</accession>
<keyword evidence="2" id="KW-1185">Reference proteome</keyword>
<sequence length="146" mass="15997">MRKRRDAIGSCTRALCIARYLPTHLAGTLVGILGWTGRGRQTSVYLALEDVIPAVRGPPNKCPCPINAIAIAPPPITTAPDTPRRLKEAAFLHPNPPPTPLRPLQTSVPYFRCLVAQKTVLKGSCRKIETLISLKQPHSRILHISQ</sequence>
<organism evidence="1 2">
    <name type="scientific">Colletotrichum zoysiae</name>
    <dbReference type="NCBI Taxonomy" id="1216348"/>
    <lineage>
        <taxon>Eukaryota</taxon>
        <taxon>Fungi</taxon>
        <taxon>Dikarya</taxon>
        <taxon>Ascomycota</taxon>
        <taxon>Pezizomycotina</taxon>
        <taxon>Sordariomycetes</taxon>
        <taxon>Hypocreomycetidae</taxon>
        <taxon>Glomerellales</taxon>
        <taxon>Glomerellaceae</taxon>
        <taxon>Colletotrichum</taxon>
        <taxon>Colletotrichum graminicola species complex</taxon>
    </lineage>
</organism>